<dbReference type="InterPro" id="IPR004839">
    <property type="entry name" value="Aminotransferase_I/II_large"/>
</dbReference>
<dbReference type="CDD" id="cd07377">
    <property type="entry name" value="WHTH_GntR"/>
    <property type="match status" value="1"/>
</dbReference>
<evidence type="ECO:0000313" key="10">
    <source>
        <dbReference type="Proteomes" id="UP001480955"/>
    </source>
</evidence>
<dbReference type="PANTHER" id="PTHR46577:SF2">
    <property type="entry name" value="TRANSCRIPTIONAL REGULATORY PROTEIN"/>
    <property type="match status" value="1"/>
</dbReference>
<keyword evidence="5" id="KW-0238">DNA-binding</keyword>
<dbReference type="PANTHER" id="PTHR46577">
    <property type="entry name" value="HTH-TYPE TRANSCRIPTIONAL REGULATORY PROTEIN GABR"/>
    <property type="match status" value="1"/>
</dbReference>
<evidence type="ECO:0000259" key="8">
    <source>
        <dbReference type="PROSITE" id="PS50949"/>
    </source>
</evidence>
<dbReference type="Gene3D" id="3.90.1150.10">
    <property type="entry name" value="Aspartate Aminotransferase, domain 1"/>
    <property type="match status" value="1"/>
</dbReference>
<dbReference type="InterPro" id="IPR051446">
    <property type="entry name" value="HTH_trans_reg/aminotransferase"/>
</dbReference>
<feature type="domain" description="HTH gntR-type" evidence="8">
    <location>
        <begin position="6"/>
        <end position="74"/>
    </location>
</feature>
<dbReference type="InterPro" id="IPR000524">
    <property type="entry name" value="Tscrpt_reg_HTH_GntR"/>
</dbReference>
<dbReference type="CDD" id="cd00609">
    <property type="entry name" value="AAT_like"/>
    <property type="match status" value="1"/>
</dbReference>
<name>A0ABV1QUA1_9HYPH</name>
<dbReference type="RefSeq" id="WP_350397219.1">
    <property type="nucleotide sequence ID" value="NZ_JBELQE010000126.1"/>
</dbReference>
<dbReference type="InterPro" id="IPR015421">
    <property type="entry name" value="PyrdxlP-dep_Trfase_major"/>
</dbReference>
<evidence type="ECO:0000313" key="9">
    <source>
        <dbReference type="EMBL" id="MER2253006.1"/>
    </source>
</evidence>
<dbReference type="Gene3D" id="3.40.640.10">
    <property type="entry name" value="Type I PLP-dependent aspartate aminotransferase-like (Major domain)"/>
    <property type="match status" value="1"/>
</dbReference>
<keyword evidence="3" id="KW-0663">Pyridoxal phosphate</keyword>
<keyword evidence="9" id="KW-0032">Aminotransferase</keyword>
<dbReference type="InterPro" id="IPR036390">
    <property type="entry name" value="WH_DNA-bd_sf"/>
</dbReference>
<keyword evidence="6" id="KW-0804">Transcription</keyword>
<dbReference type="PROSITE" id="PS50949">
    <property type="entry name" value="HTH_GNTR"/>
    <property type="match status" value="1"/>
</dbReference>
<evidence type="ECO:0000256" key="2">
    <source>
        <dbReference type="ARBA" id="ARBA00016004"/>
    </source>
</evidence>
<dbReference type="SUPFAM" id="SSF46785">
    <property type="entry name" value="Winged helix' DNA-binding domain"/>
    <property type="match status" value="1"/>
</dbReference>
<comment type="similarity">
    <text evidence="1">In the C-terminal section; belongs to the class-I pyridoxal-phosphate-dependent aminotransferase family.</text>
</comment>
<evidence type="ECO:0000256" key="5">
    <source>
        <dbReference type="ARBA" id="ARBA00023125"/>
    </source>
</evidence>
<evidence type="ECO:0000256" key="7">
    <source>
        <dbReference type="ARBA" id="ARBA00031658"/>
    </source>
</evidence>
<dbReference type="GO" id="GO:0008483">
    <property type="term" value="F:transaminase activity"/>
    <property type="evidence" value="ECO:0007669"/>
    <property type="project" value="UniProtKB-KW"/>
</dbReference>
<evidence type="ECO:0000256" key="3">
    <source>
        <dbReference type="ARBA" id="ARBA00022898"/>
    </source>
</evidence>
<evidence type="ECO:0000256" key="6">
    <source>
        <dbReference type="ARBA" id="ARBA00023163"/>
    </source>
</evidence>
<keyword evidence="9" id="KW-0808">Transferase</keyword>
<evidence type="ECO:0000256" key="4">
    <source>
        <dbReference type="ARBA" id="ARBA00023015"/>
    </source>
</evidence>
<keyword evidence="4" id="KW-0805">Transcription regulation</keyword>
<proteinExistence type="inferred from homology"/>
<accession>A0ABV1QUA1</accession>
<gene>
    <name evidence="9" type="ORF">ABS772_24105</name>
</gene>
<reference evidence="9 10" key="1">
    <citation type="submission" date="2024-06" db="EMBL/GenBank/DDBJ databases">
        <authorList>
            <person name="Campbell A.G."/>
        </authorList>
    </citation>
    <scope>NUCLEOTIDE SEQUENCE [LARGE SCALE GENOMIC DNA]</scope>
    <source>
        <strain evidence="9 10">EM12</strain>
    </source>
</reference>
<dbReference type="InterPro" id="IPR015422">
    <property type="entry name" value="PyrdxlP-dep_Trfase_small"/>
</dbReference>
<dbReference type="InterPro" id="IPR015424">
    <property type="entry name" value="PyrdxlP-dep_Trfase"/>
</dbReference>
<protein>
    <recommendedName>
        <fullName evidence="2">8-amino-7-oxononanoate synthase</fullName>
    </recommendedName>
    <alternativeName>
        <fullName evidence="7">Alpha-oxoamine synthase</fullName>
    </alternativeName>
</protein>
<dbReference type="EMBL" id="JBELQE010000126">
    <property type="protein sequence ID" value="MER2253006.1"/>
    <property type="molecule type" value="Genomic_DNA"/>
</dbReference>
<dbReference type="SUPFAM" id="SSF53383">
    <property type="entry name" value="PLP-dependent transferases"/>
    <property type="match status" value="1"/>
</dbReference>
<organism evidence="9 10">
    <name type="scientific">Methylorubrum podarium</name>
    <dbReference type="NCBI Taxonomy" id="200476"/>
    <lineage>
        <taxon>Bacteria</taxon>
        <taxon>Pseudomonadati</taxon>
        <taxon>Pseudomonadota</taxon>
        <taxon>Alphaproteobacteria</taxon>
        <taxon>Hyphomicrobiales</taxon>
        <taxon>Methylobacteriaceae</taxon>
        <taxon>Methylorubrum</taxon>
    </lineage>
</organism>
<dbReference type="Pfam" id="PF00155">
    <property type="entry name" value="Aminotran_1_2"/>
    <property type="match status" value="1"/>
</dbReference>
<dbReference type="Gene3D" id="1.10.10.10">
    <property type="entry name" value="Winged helix-like DNA-binding domain superfamily/Winged helix DNA-binding domain"/>
    <property type="match status" value="1"/>
</dbReference>
<evidence type="ECO:0000256" key="1">
    <source>
        <dbReference type="ARBA" id="ARBA00005384"/>
    </source>
</evidence>
<dbReference type="Proteomes" id="UP001480955">
    <property type="component" value="Unassembled WGS sequence"/>
</dbReference>
<comment type="caution">
    <text evidence="9">The sequence shown here is derived from an EMBL/GenBank/DDBJ whole genome shotgun (WGS) entry which is preliminary data.</text>
</comment>
<dbReference type="Pfam" id="PF00392">
    <property type="entry name" value="GntR"/>
    <property type="match status" value="1"/>
</dbReference>
<keyword evidence="10" id="KW-1185">Reference proteome</keyword>
<sequence length="475" mass="50250">MTDKAGGRTGTVMAAIRQKLAARVLTPGEKLPSIRRFAATMGVSPSTVVEAYDRLAAEGLIQARPGSGFTVSGAVSPLALTEAEPRRDRAIDPLWVSRQSLDSGPDMFKLGCGWLPAEWMPNGAIRRAVRGLGRAGDAVLTEYGAARGAPALRRHLVRRMAGEGIELSADQVLLAASGTQAIDLIGRFLLRPGDTVLVDDPCYFNFQALLRVHAVRIVGVPYTPTGPDLAAFAAALAEHRPRLYVTNSALHNPTGATLSPQTAHRLLTLAAAHDLTIVEDDIFADLEPEPSTRLAALDGLTRVIRIGSFSKTLSASIRCGFIAARADWIEALVDLQVATSFGGPSPIAAELIAGTLADGSYRKHLDALRRRLSRARREAAARLGSLGVVPWIVPRGGFTLWCRLPDGHDAASLARAGLAEGLVLAPGNVFSVAQTAGGFMRFNVAQMTDPRVYEALARAMAGARDGADLPTAASP</sequence>
<dbReference type="InterPro" id="IPR036388">
    <property type="entry name" value="WH-like_DNA-bd_sf"/>
</dbReference>
<dbReference type="SMART" id="SM00345">
    <property type="entry name" value="HTH_GNTR"/>
    <property type="match status" value="1"/>
</dbReference>